<dbReference type="OrthoDB" id="12341at10239"/>
<dbReference type="InterPro" id="IPR045063">
    <property type="entry name" value="Dynamin_N"/>
</dbReference>
<dbReference type="RefSeq" id="YP_007354614.1">
    <property type="nucleotide sequence ID" value="NC_020104.1"/>
</dbReference>
<gene>
    <name evidence="2" type="ORF">Moumou_00654</name>
</gene>
<dbReference type="Gene3D" id="3.40.50.300">
    <property type="entry name" value="P-loop containing nucleotide triphosphate hydrolases"/>
    <property type="match status" value="1"/>
</dbReference>
<dbReference type="CDD" id="cd00882">
    <property type="entry name" value="Ras_like_GTPase"/>
    <property type="match status" value="1"/>
</dbReference>
<dbReference type="Pfam" id="PF00350">
    <property type="entry name" value="Dynamin_N"/>
    <property type="match status" value="1"/>
</dbReference>
<feature type="domain" description="Dynamin N-terminal" evidence="1">
    <location>
        <begin position="10"/>
        <end position="177"/>
    </location>
</feature>
<dbReference type="EMBL" id="JX962719">
    <property type="protein sequence ID" value="AGC02178.1"/>
    <property type="molecule type" value="Genomic_DNA"/>
</dbReference>
<name>L7RDM8_9VIRU</name>
<dbReference type="Proteomes" id="UP000201640">
    <property type="component" value="Segment"/>
</dbReference>
<sequence length="586" mass="69257">MEIDQVEINIAVFGPTSVGKSTLVNSIVKNNLSSTGKNKTTILPQVYFDKNSTYSLEKINKTNENKTQKYSNSRDLFKSSYFEPIFHNMNGINKFFDEEIFDHDNHLIKFNIWDMPGFDDTGDCEIFKSWLFKNIRSFDIVIYMTDVNTGLNESSFFDFFKESVTNDNFKMICLLNKCDEMFFDSEIGKLVFDNNDHRNIYIKINNLIAQFIENQEIEEHKITPFIPISLNKLSDNCCDYECSGEIDYSKMGFDKIKTIVQNIVLSNKCFFSSKHIIRCFDNNKIKTIQDVMKCLRVINKFGIYDFTDNNTSTLFWKRVKEIIIQHENDIIRKCVLLCEKKINAEDFDKIHTEIQEYLTFFVSVANLSEFENYPTELLKYHKTKLTSNLLNIYDELSRLEYKGQVFLCPSSLLIFLEIIKTHIPEEFDEYAIKFLMIHSDVRFFTEFYEKKLLFMIEYISKNISMEKSINQYLAPICQILTNKQQHIKNKQVDNYFIYLVQFKRYLKDLTEKSTFLKESISPIDILYEITKKNISIYLSDSSISNFYRQELNYSNIDKIYTKFVCGKNKEVNIDFEKKLLSCLIKN</sequence>
<dbReference type="SUPFAM" id="SSF52540">
    <property type="entry name" value="P-loop containing nucleoside triphosphate hydrolases"/>
    <property type="match status" value="1"/>
</dbReference>
<evidence type="ECO:0000313" key="2">
    <source>
        <dbReference type="EMBL" id="AGC02178.1"/>
    </source>
</evidence>
<proteinExistence type="predicted"/>
<evidence type="ECO:0000259" key="1">
    <source>
        <dbReference type="Pfam" id="PF00350"/>
    </source>
</evidence>
<dbReference type="InterPro" id="IPR027417">
    <property type="entry name" value="P-loop_NTPase"/>
</dbReference>
<dbReference type="KEGG" id="vg:14445737"/>
<protein>
    <submittedName>
        <fullName evidence="2">Dynamin family protein</fullName>
    </submittedName>
</protein>
<reference evidence="2 3" key="1">
    <citation type="journal article" date="2012" name="Genome Biol. Evol.">
        <title>Related Giant Viruses in Distant Locations and Different Habitats: Acanthamoeba polyphaga moumouvirus Represents a Third Lineage of the Mimiviridae That Is Close to the Megavirus Lineage.</title>
        <authorList>
            <person name="Yoosuf N."/>
            <person name="Yutin N."/>
            <person name="Colson P."/>
            <person name="Shabalina S.A."/>
            <person name="Pagnier I."/>
            <person name="Robert C."/>
            <person name="Azza S."/>
            <person name="Klose T."/>
            <person name="Wong J."/>
            <person name="Rossmann M.G."/>
            <person name="La Scola B."/>
            <person name="Raoult D."/>
            <person name="Koonin E.V."/>
        </authorList>
    </citation>
    <scope>NUCLEOTIDE SEQUENCE [LARGE SCALE GENOMIC DNA]</scope>
    <source>
        <strain evidence="2 3">M10A</strain>
    </source>
</reference>
<organism evidence="2 3">
    <name type="scientific">Acanthamoeba polyphaga moumouvirus</name>
    <dbReference type="NCBI Taxonomy" id="1269028"/>
    <lineage>
        <taxon>Viruses</taxon>
        <taxon>Varidnaviria</taxon>
        <taxon>Bamfordvirae</taxon>
        <taxon>Nucleocytoviricota</taxon>
        <taxon>Megaviricetes</taxon>
        <taxon>Imitervirales</taxon>
        <taxon>Mimiviridae</taxon>
        <taxon>Megamimivirinae</taxon>
        <taxon>Moumouvirus</taxon>
    </lineage>
</organism>
<dbReference type="GeneID" id="14445737"/>
<keyword evidence="3" id="KW-1185">Reference proteome</keyword>
<evidence type="ECO:0000313" key="3">
    <source>
        <dbReference type="Proteomes" id="UP000201640"/>
    </source>
</evidence>
<accession>L7RDM8</accession>